<keyword evidence="3" id="KW-1185">Reference proteome</keyword>
<dbReference type="AlphaFoldDB" id="A0A1G5F6J9"/>
<sequence>MTRTTHPAIKAALKPFTLLSEHCQRHLAEAPENGIKVAGIYCAFAPEELVRAAGMIPVSLCGKDEKPIAVAETELPAALCPLIKSSYGFALSGTCPYFAAADVIIGETTCDGKKKMFERMAALKPVHVMQLPYAADSAPAKEFWRSEVQRLKAFIEDHTGRVITDEGLAHQADLLNTRNEALMAISTLMAGPVPPLTGREMLMLMESRNVAVDLSAYNAMLDDLLQTILANAPAETEKNSAPRVLITGCPMGSGSDKVLRLVEELGGLVVAQEHCGGLKSIFRPVEKEADMINALSDHYLGTPCACMSPNTRRLDLLKDLVTQFRADAVVDATLQSCHPYTVEHTTVADTLENECDIPVLHVNTGYSPSDTEQIRIRVEAFLEMI</sequence>
<name>A0A1G5F6J9_9BACT</name>
<dbReference type="Gene3D" id="3.40.50.11900">
    <property type="match status" value="1"/>
</dbReference>
<dbReference type="Pfam" id="PF06050">
    <property type="entry name" value="HGD-D"/>
    <property type="match status" value="1"/>
</dbReference>
<dbReference type="NCBIfam" id="NF040772">
    <property type="entry name" value="double_cubane"/>
    <property type="match status" value="1"/>
</dbReference>
<dbReference type="OrthoDB" id="9810278at2"/>
<protein>
    <submittedName>
        <fullName evidence="2">Benzoyl-CoA reductase/2-hydroxyglutaryl-CoA dehydratase subunit, BcrC/BadD/HgdB</fullName>
    </submittedName>
</protein>
<reference evidence="2 3" key="1">
    <citation type="submission" date="2016-10" db="EMBL/GenBank/DDBJ databases">
        <authorList>
            <person name="de Groot N.N."/>
        </authorList>
    </citation>
    <scope>NUCLEOTIDE SEQUENCE [LARGE SCALE GENOMIC DNA]</scope>
    <source>
        <strain evidence="2 3">AA1</strain>
    </source>
</reference>
<evidence type="ECO:0000313" key="2">
    <source>
        <dbReference type="EMBL" id="SCY34721.1"/>
    </source>
</evidence>
<dbReference type="Gene3D" id="1.20.1270.370">
    <property type="match status" value="1"/>
</dbReference>
<evidence type="ECO:0000313" key="3">
    <source>
        <dbReference type="Proteomes" id="UP000198870"/>
    </source>
</evidence>
<proteinExistence type="inferred from homology"/>
<dbReference type="EMBL" id="FMUX01000007">
    <property type="protein sequence ID" value="SCY34721.1"/>
    <property type="molecule type" value="Genomic_DNA"/>
</dbReference>
<dbReference type="PANTHER" id="PTHR30548">
    <property type="entry name" value="2-HYDROXYGLUTARYL-COA DEHYDRATASE, D-COMPONENT-RELATED"/>
    <property type="match status" value="1"/>
</dbReference>
<dbReference type="STRING" id="419481.SAMN05216233_107168"/>
<gene>
    <name evidence="2" type="ORF">SAMN05216233_107168</name>
</gene>
<organism evidence="2 3">
    <name type="scientific">Desulfoluna spongiiphila</name>
    <dbReference type="NCBI Taxonomy" id="419481"/>
    <lineage>
        <taxon>Bacteria</taxon>
        <taxon>Pseudomonadati</taxon>
        <taxon>Thermodesulfobacteriota</taxon>
        <taxon>Desulfobacteria</taxon>
        <taxon>Desulfobacterales</taxon>
        <taxon>Desulfolunaceae</taxon>
        <taxon>Desulfoluna</taxon>
    </lineage>
</organism>
<dbReference type="InterPro" id="IPR047678">
    <property type="entry name" value="YjiM-like"/>
</dbReference>
<dbReference type="InterPro" id="IPR010327">
    <property type="entry name" value="FldB/FldC_alpha/beta"/>
</dbReference>
<dbReference type="Proteomes" id="UP000198870">
    <property type="component" value="Unassembled WGS sequence"/>
</dbReference>
<dbReference type="PANTHER" id="PTHR30548:SF6">
    <property type="entry name" value="DEHYDRATASE SUBUNIT YJIM-RELATED"/>
    <property type="match status" value="1"/>
</dbReference>
<accession>A0A1G5F6J9</accession>
<comment type="similarity">
    <text evidence="1">Belongs to the FldB/FldC dehydratase alpha/beta subunit family.</text>
</comment>
<dbReference type="RefSeq" id="WP_092210811.1">
    <property type="nucleotide sequence ID" value="NZ_FMUX01000007.1"/>
</dbReference>
<dbReference type="Gene3D" id="3.40.50.11890">
    <property type="match status" value="1"/>
</dbReference>
<evidence type="ECO:0000256" key="1">
    <source>
        <dbReference type="ARBA" id="ARBA00005806"/>
    </source>
</evidence>